<evidence type="ECO:0000256" key="2">
    <source>
        <dbReference type="ARBA" id="ARBA00022695"/>
    </source>
</evidence>
<accession>A0A1F7WYG4</accession>
<sequence length="230" mass="26222">MKAVILAAGKGERMKPLTLRTPKPLLKVNGKPIIDYVLESLGPEIDEVIIVVKYLGSQIKKYIGKKNRDRSIRYVLGSDKGSAYSFMAAKKYLGNERFLFVYGDEIPNPKDVKNCLTKDLSILVFKSRNPQAHGMVYLRKDGTIKKIIEKPKNPKFNLAVDGVMVLNTDIFNYTLELTRGEYYLSTMVGLFVRDYKVFPVNSRSFIGDLTTPRDLVRVGNILKTRNFNYR</sequence>
<dbReference type="Pfam" id="PF00483">
    <property type="entry name" value="NTP_transferase"/>
    <property type="match status" value="1"/>
</dbReference>
<dbReference type="InterPro" id="IPR050065">
    <property type="entry name" value="GlmU-like"/>
</dbReference>
<keyword evidence="1" id="KW-0808">Transferase</keyword>
<proteinExistence type="predicted"/>
<keyword evidence="2" id="KW-0548">Nucleotidyltransferase</keyword>
<dbReference type="EMBL" id="MGFN01000001">
    <property type="protein sequence ID" value="OGM07841.1"/>
    <property type="molecule type" value="Genomic_DNA"/>
</dbReference>
<dbReference type="InterPro" id="IPR029044">
    <property type="entry name" value="Nucleotide-diphossugar_trans"/>
</dbReference>
<dbReference type="CDD" id="cd04181">
    <property type="entry name" value="NTP_transferase"/>
    <property type="match status" value="1"/>
</dbReference>
<dbReference type="GO" id="GO:0016779">
    <property type="term" value="F:nucleotidyltransferase activity"/>
    <property type="evidence" value="ECO:0007669"/>
    <property type="project" value="UniProtKB-KW"/>
</dbReference>
<dbReference type="Gene3D" id="3.90.550.10">
    <property type="entry name" value="Spore Coat Polysaccharide Biosynthesis Protein SpsA, Chain A"/>
    <property type="match status" value="1"/>
</dbReference>
<dbReference type="PANTHER" id="PTHR43584:SF8">
    <property type="entry name" value="N-ACETYLMURAMATE ALPHA-1-PHOSPHATE URIDYLYLTRANSFERASE"/>
    <property type="match status" value="1"/>
</dbReference>
<name>A0A1F7WYG4_9BACT</name>
<comment type="caution">
    <text evidence="4">The sequence shown here is derived from an EMBL/GenBank/DDBJ whole genome shotgun (WGS) entry which is preliminary data.</text>
</comment>
<protein>
    <recommendedName>
        <fullName evidence="3">Nucleotidyl transferase domain-containing protein</fullName>
    </recommendedName>
</protein>
<reference evidence="4 5" key="1">
    <citation type="journal article" date="2016" name="Nat. Commun.">
        <title>Thousands of microbial genomes shed light on interconnected biogeochemical processes in an aquifer system.</title>
        <authorList>
            <person name="Anantharaman K."/>
            <person name="Brown C.T."/>
            <person name="Hug L.A."/>
            <person name="Sharon I."/>
            <person name="Castelle C.J."/>
            <person name="Probst A.J."/>
            <person name="Thomas B.C."/>
            <person name="Singh A."/>
            <person name="Wilkins M.J."/>
            <person name="Karaoz U."/>
            <person name="Brodie E.L."/>
            <person name="Williams K.H."/>
            <person name="Hubbard S.S."/>
            <person name="Banfield J.F."/>
        </authorList>
    </citation>
    <scope>NUCLEOTIDE SEQUENCE [LARGE SCALE GENOMIC DNA]</scope>
</reference>
<dbReference type="PANTHER" id="PTHR43584">
    <property type="entry name" value="NUCLEOTIDYL TRANSFERASE"/>
    <property type="match status" value="1"/>
</dbReference>
<organism evidence="4 5">
    <name type="scientific">Candidatus Woesebacteria bacterium GWC1_42_13</name>
    <dbReference type="NCBI Taxonomy" id="1802475"/>
    <lineage>
        <taxon>Bacteria</taxon>
        <taxon>Candidatus Woeseibacteriota</taxon>
    </lineage>
</organism>
<dbReference type="AlphaFoldDB" id="A0A1F7WYG4"/>
<evidence type="ECO:0000313" key="5">
    <source>
        <dbReference type="Proteomes" id="UP000177737"/>
    </source>
</evidence>
<dbReference type="SUPFAM" id="SSF53448">
    <property type="entry name" value="Nucleotide-diphospho-sugar transferases"/>
    <property type="match status" value="1"/>
</dbReference>
<feature type="domain" description="Nucleotidyl transferase" evidence="3">
    <location>
        <begin position="2"/>
        <end position="178"/>
    </location>
</feature>
<evidence type="ECO:0000313" key="4">
    <source>
        <dbReference type="EMBL" id="OGM07841.1"/>
    </source>
</evidence>
<gene>
    <name evidence="4" type="ORF">A2129_01865</name>
</gene>
<evidence type="ECO:0000259" key="3">
    <source>
        <dbReference type="Pfam" id="PF00483"/>
    </source>
</evidence>
<dbReference type="Proteomes" id="UP000177737">
    <property type="component" value="Unassembled WGS sequence"/>
</dbReference>
<evidence type="ECO:0000256" key="1">
    <source>
        <dbReference type="ARBA" id="ARBA00022679"/>
    </source>
</evidence>
<dbReference type="InterPro" id="IPR005835">
    <property type="entry name" value="NTP_transferase_dom"/>
</dbReference>